<dbReference type="OrthoDB" id="10052260at2759"/>
<dbReference type="EMBL" id="KN822005">
    <property type="protein sequence ID" value="KIM70053.1"/>
    <property type="molecule type" value="Genomic_DNA"/>
</dbReference>
<dbReference type="Gene3D" id="2.60.120.260">
    <property type="entry name" value="Galactose-binding domain-like"/>
    <property type="match status" value="1"/>
</dbReference>
<reference evidence="2" key="2">
    <citation type="submission" date="2015-01" db="EMBL/GenBank/DDBJ databases">
        <title>Evolutionary Origins and Diversification of the Mycorrhizal Mutualists.</title>
        <authorList>
            <consortium name="DOE Joint Genome Institute"/>
            <consortium name="Mycorrhizal Genomics Consortium"/>
            <person name="Kohler A."/>
            <person name="Kuo A."/>
            <person name="Nagy L.G."/>
            <person name="Floudas D."/>
            <person name="Copeland A."/>
            <person name="Barry K.W."/>
            <person name="Cichocki N."/>
            <person name="Veneault-Fourrey C."/>
            <person name="LaButti K."/>
            <person name="Lindquist E.A."/>
            <person name="Lipzen A."/>
            <person name="Lundell T."/>
            <person name="Morin E."/>
            <person name="Murat C."/>
            <person name="Riley R."/>
            <person name="Ohm R."/>
            <person name="Sun H."/>
            <person name="Tunlid A."/>
            <person name="Henrissat B."/>
            <person name="Grigoriev I.V."/>
            <person name="Hibbett D.S."/>
            <person name="Martin F."/>
        </authorList>
    </citation>
    <scope>NUCLEOTIDE SEQUENCE [LARGE SCALE GENOMIC DNA]</scope>
    <source>
        <strain evidence="2">Foug A</strain>
    </source>
</reference>
<proteinExistence type="predicted"/>
<protein>
    <recommendedName>
        <fullName evidence="3">SUN domain-containing protein</fullName>
    </recommendedName>
</protein>
<evidence type="ECO:0000313" key="1">
    <source>
        <dbReference type="EMBL" id="KIM70053.1"/>
    </source>
</evidence>
<dbReference type="STRING" id="1036808.A0A0C3A8L0"/>
<reference evidence="1 2" key="1">
    <citation type="submission" date="2014-04" db="EMBL/GenBank/DDBJ databases">
        <authorList>
            <consortium name="DOE Joint Genome Institute"/>
            <person name="Kuo A."/>
            <person name="Kohler A."/>
            <person name="Nagy L.G."/>
            <person name="Floudas D."/>
            <person name="Copeland A."/>
            <person name="Barry K.W."/>
            <person name="Cichocki N."/>
            <person name="Veneault-Fourrey C."/>
            <person name="LaButti K."/>
            <person name="Lindquist E.A."/>
            <person name="Lipzen A."/>
            <person name="Lundell T."/>
            <person name="Morin E."/>
            <person name="Murat C."/>
            <person name="Sun H."/>
            <person name="Tunlid A."/>
            <person name="Henrissat B."/>
            <person name="Grigoriev I.V."/>
            <person name="Hibbett D.S."/>
            <person name="Martin F."/>
            <person name="Nordberg H.P."/>
            <person name="Cantor M.N."/>
            <person name="Hua S.X."/>
        </authorList>
    </citation>
    <scope>NUCLEOTIDE SEQUENCE [LARGE SCALE GENOMIC DNA]</scope>
    <source>
        <strain evidence="1 2">Foug A</strain>
    </source>
</reference>
<accession>A0A0C3A8L0</accession>
<dbReference type="Proteomes" id="UP000053989">
    <property type="component" value="Unassembled WGS sequence"/>
</dbReference>
<name>A0A0C3A8L0_9AGAM</name>
<evidence type="ECO:0000313" key="2">
    <source>
        <dbReference type="Proteomes" id="UP000053989"/>
    </source>
</evidence>
<dbReference type="InParanoid" id="A0A0C3A8L0"/>
<keyword evidence="2" id="KW-1185">Reference proteome</keyword>
<organism evidence="1 2">
    <name type="scientific">Scleroderma citrinum Foug A</name>
    <dbReference type="NCBI Taxonomy" id="1036808"/>
    <lineage>
        <taxon>Eukaryota</taxon>
        <taxon>Fungi</taxon>
        <taxon>Dikarya</taxon>
        <taxon>Basidiomycota</taxon>
        <taxon>Agaricomycotina</taxon>
        <taxon>Agaricomycetes</taxon>
        <taxon>Agaricomycetidae</taxon>
        <taxon>Boletales</taxon>
        <taxon>Sclerodermatineae</taxon>
        <taxon>Sclerodermataceae</taxon>
        <taxon>Scleroderma</taxon>
    </lineage>
</organism>
<dbReference type="InterPro" id="IPR008979">
    <property type="entry name" value="Galactose-bd-like_sf"/>
</dbReference>
<dbReference type="SUPFAM" id="SSF49785">
    <property type="entry name" value="Galactose-binding domain-like"/>
    <property type="match status" value="1"/>
</dbReference>
<dbReference type="AlphaFoldDB" id="A0A0C3A8L0"/>
<gene>
    <name evidence="1" type="ORF">SCLCIDRAFT_1207330</name>
</gene>
<dbReference type="HOGENOM" id="CLU_133965_0_0_1"/>
<evidence type="ECO:0008006" key="3">
    <source>
        <dbReference type="Google" id="ProtNLM"/>
    </source>
</evidence>
<sequence>MEELYRPLVTSDTRIKVSSTLDKTVGKKNLTDGNPETCWTSQQGLPQIIQLVFPERVRPIRLILTFQGGFVGTHCSIDTAIFPEDPSWSTLTHIHPEDVNRRQVFLLPEVAAGGIQCLKLRFEKSSDFFGRIILYELQVEGLTP</sequence>